<dbReference type="InterPro" id="IPR025201">
    <property type="entry name" value="KdpD_TM"/>
</dbReference>
<keyword evidence="2" id="KW-0597">Phosphoprotein</keyword>
<name>A0A024HG28_PSEKB</name>
<accession>A0A024HG28</accession>
<evidence type="ECO:0000256" key="2">
    <source>
        <dbReference type="ARBA" id="ARBA00022553"/>
    </source>
</evidence>
<keyword evidence="9" id="KW-0902">Two-component regulatory system</keyword>
<dbReference type="CDD" id="cd01948">
    <property type="entry name" value="EAL"/>
    <property type="match status" value="1"/>
</dbReference>
<dbReference type="EMBL" id="HG322950">
    <property type="protein sequence ID" value="CDF83851.1"/>
    <property type="molecule type" value="Genomic_DNA"/>
</dbReference>
<dbReference type="SUPFAM" id="SSF55785">
    <property type="entry name" value="PYP-like sensor domain (PAS domain)"/>
    <property type="match status" value="3"/>
</dbReference>
<feature type="domain" description="PAC" evidence="13">
    <location>
        <begin position="524"/>
        <end position="576"/>
    </location>
</feature>
<dbReference type="Pfam" id="PF08447">
    <property type="entry name" value="PAS_3"/>
    <property type="match status" value="1"/>
</dbReference>
<evidence type="ECO:0000256" key="3">
    <source>
        <dbReference type="ARBA" id="ARBA00022679"/>
    </source>
</evidence>
<dbReference type="GO" id="GO:0016020">
    <property type="term" value="C:membrane"/>
    <property type="evidence" value="ECO:0007669"/>
    <property type="project" value="UniProtKB-SubCell"/>
</dbReference>
<dbReference type="InterPro" id="IPR001610">
    <property type="entry name" value="PAC"/>
</dbReference>
<dbReference type="SMART" id="SM00052">
    <property type="entry name" value="EAL"/>
    <property type="match status" value="1"/>
</dbReference>
<dbReference type="InterPro" id="IPR001633">
    <property type="entry name" value="EAL_dom"/>
</dbReference>
<dbReference type="InterPro" id="IPR013656">
    <property type="entry name" value="PAS_4"/>
</dbReference>
<dbReference type="PATRIC" id="fig|1301098.3.peg.2509"/>
<dbReference type="Gene3D" id="3.30.70.270">
    <property type="match status" value="1"/>
</dbReference>
<dbReference type="HOGENOM" id="CLU_000445_70_20_6"/>
<dbReference type="NCBIfam" id="TIGR00229">
    <property type="entry name" value="sensory_box"/>
    <property type="match status" value="2"/>
</dbReference>
<evidence type="ECO:0000259" key="13">
    <source>
        <dbReference type="PROSITE" id="PS50113"/>
    </source>
</evidence>
<keyword evidence="10 11" id="KW-0472">Membrane</keyword>
<keyword evidence="6" id="KW-0418">Kinase</keyword>
<reference evidence="16 17" key="1">
    <citation type="submission" date="2013-03" db="EMBL/GenBank/DDBJ databases">
        <authorList>
            <person name="Linke B."/>
        </authorList>
    </citation>
    <scope>NUCLEOTIDE SEQUENCE [LARGE SCALE GENOMIC DNA]</scope>
    <source>
        <strain evidence="16 17">B13</strain>
    </source>
</reference>
<evidence type="ECO:0000313" key="17">
    <source>
        <dbReference type="Proteomes" id="UP000025241"/>
    </source>
</evidence>
<dbReference type="InterPro" id="IPR035919">
    <property type="entry name" value="EAL_sf"/>
</dbReference>
<evidence type="ECO:0000256" key="8">
    <source>
        <dbReference type="ARBA" id="ARBA00022989"/>
    </source>
</evidence>
<dbReference type="InterPro" id="IPR013655">
    <property type="entry name" value="PAS_fold_3"/>
</dbReference>
<dbReference type="InterPro" id="IPR038318">
    <property type="entry name" value="KdpD_sf"/>
</dbReference>
<organism evidence="16 17">
    <name type="scientific">Pseudomonas knackmussii (strain DSM 6978 / CCUG 54928 / LMG 23759 / B13)</name>
    <dbReference type="NCBI Taxonomy" id="1301098"/>
    <lineage>
        <taxon>Bacteria</taxon>
        <taxon>Pseudomonadati</taxon>
        <taxon>Pseudomonadota</taxon>
        <taxon>Gammaproteobacteria</taxon>
        <taxon>Pseudomonadales</taxon>
        <taxon>Pseudomonadaceae</taxon>
        <taxon>Pseudomonas</taxon>
    </lineage>
</organism>
<feature type="domain" description="EAL" evidence="14">
    <location>
        <begin position="750"/>
        <end position="1004"/>
    </location>
</feature>
<dbReference type="SUPFAM" id="SSF141868">
    <property type="entry name" value="EAL domain-like"/>
    <property type="match status" value="1"/>
</dbReference>
<evidence type="ECO:0000256" key="11">
    <source>
        <dbReference type="SAM" id="Phobius"/>
    </source>
</evidence>
<dbReference type="PROSITE" id="PS50887">
    <property type="entry name" value="GGDEF"/>
    <property type="match status" value="1"/>
</dbReference>
<dbReference type="Pfam" id="PF00990">
    <property type="entry name" value="GGDEF"/>
    <property type="match status" value="1"/>
</dbReference>
<proteinExistence type="predicted"/>
<feature type="transmembrane region" description="Helical" evidence="11">
    <location>
        <begin position="123"/>
        <end position="151"/>
    </location>
</feature>
<feature type="transmembrane region" description="Helical" evidence="11">
    <location>
        <begin position="6"/>
        <end position="28"/>
    </location>
</feature>
<keyword evidence="7" id="KW-0067">ATP-binding</keyword>
<feature type="domain" description="PAS" evidence="12">
    <location>
        <begin position="451"/>
        <end position="496"/>
    </location>
</feature>
<dbReference type="STRING" id="1301098.PKB_2504"/>
<dbReference type="PANTHER" id="PTHR44757">
    <property type="entry name" value="DIGUANYLATE CYCLASE DGCP"/>
    <property type="match status" value="1"/>
</dbReference>
<dbReference type="PROSITE" id="PS50883">
    <property type="entry name" value="EAL"/>
    <property type="match status" value="1"/>
</dbReference>
<feature type="transmembrane region" description="Helical" evidence="11">
    <location>
        <begin position="95"/>
        <end position="116"/>
    </location>
</feature>
<dbReference type="SMART" id="SM00267">
    <property type="entry name" value="GGDEF"/>
    <property type="match status" value="1"/>
</dbReference>
<dbReference type="Proteomes" id="UP000025241">
    <property type="component" value="Chromosome I"/>
</dbReference>
<dbReference type="SMART" id="SM00091">
    <property type="entry name" value="PAS"/>
    <property type="match status" value="2"/>
</dbReference>
<protein>
    <submittedName>
        <fullName evidence="16">Diguanylate cyclase/phosphodiesterase (GGDEF &amp; EAL domain) with PAS/PAC sensor(S)</fullName>
    </submittedName>
</protein>
<dbReference type="Pfam" id="PF13493">
    <property type="entry name" value="DUF4118"/>
    <property type="match status" value="1"/>
</dbReference>
<gene>
    <name evidence="16" type="ORF">PKB_2504</name>
</gene>
<dbReference type="Gene3D" id="2.10.70.100">
    <property type="match status" value="1"/>
</dbReference>
<keyword evidence="3" id="KW-0808">Transferase</keyword>
<evidence type="ECO:0000256" key="7">
    <source>
        <dbReference type="ARBA" id="ARBA00022840"/>
    </source>
</evidence>
<dbReference type="Gene3D" id="3.30.450.20">
    <property type="entry name" value="PAS domain"/>
    <property type="match status" value="3"/>
</dbReference>
<evidence type="ECO:0000256" key="9">
    <source>
        <dbReference type="ARBA" id="ARBA00023012"/>
    </source>
</evidence>
<evidence type="ECO:0000256" key="6">
    <source>
        <dbReference type="ARBA" id="ARBA00022777"/>
    </source>
</evidence>
<feature type="domain" description="GGDEF" evidence="15">
    <location>
        <begin position="608"/>
        <end position="741"/>
    </location>
</feature>
<dbReference type="Pfam" id="PF13426">
    <property type="entry name" value="PAS_9"/>
    <property type="match status" value="1"/>
</dbReference>
<dbReference type="AlphaFoldDB" id="A0A024HG28"/>
<dbReference type="InterPro" id="IPR000014">
    <property type="entry name" value="PAS"/>
</dbReference>
<evidence type="ECO:0000259" key="12">
    <source>
        <dbReference type="PROSITE" id="PS50112"/>
    </source>
</evidence>
<dbReference type="InterPro" id="IPR000700">
    <property type="entry name" value="PAS-assoc_C"/>
</dbReference>
<evidence type="ECO:0000256" key="4">
    <source>
        <dbReference type="ARBA" id="ARBA00022692"/>
    </source>
</evidence>
<dbReference type="PROSITE" id="PS50112">
    <property type="entry name" value="PAS"/>
    <property type="match status" value="2"/>
</dbReference>
<feature type="domain" description="PAC" evidence="13">
    <location>
        <begin position="402"/>
        <end position="454"/>
    </location>
</feature>
<dbReference type="InterPro" id="IPR043128">
    <property type="entry name" value="Rev_trsase/Diguanyl_cyclase"/>
</dbReference>
<evidence type="ECO:0000256" key="5">
    <source>
        <dbReference type="ARBA" id="ARBA00022741"/>
    </source>
</evidence>
<keyword evidence="5" id="KW-0547">Nucleotide-binding</keyword>
<dbReference type="InterPro" id="IPR035965">
    <property type="entry name" value="PAS-like_dom_sf"/>
</dbReference>
<keyword evidence="17" id="KW-1185">Reference proteome</keyword>
<keyword evidence="8 11" id="KW-1133">Transmembrane helix</keyword>
<sequence>MAMSPRGRFIGLAASGYALASLAWIYCSDRLLADLASTQAMVWLSMAKGGFFVILTTALLIYALNTVPPATASPLDSAPFGDAPQRSLLQRAGSYLFATLVTLAMLLVHHSLAGLLDHHSLPVILLLPIVASAWLGGFGPGFLATALAGLGLDYLALPPLNSLWIDNDHDLLQFAVLCLGGLAISLLSHLRLRTERHLHAQRHLLDAVVTGTTDAIFVKDQAGRYQLANRAFAELLQVTPEALLGNDDRLLFCDEQADQLRAEDLTLMREACTRSWERSLTLRDGRALEFLITKGPIFDAAGQVRGVFGIAHDITARKRTEEALQRSETAMRMAQRLANVGNWEWDAASDRQVWSEQTFRIFGLPSDQPPPSFSALRQWFGEKDWALIEQATHKALAQGEDFAVDAELRDQSGAQRWVSVRGYGRRGSDGKVRQLYGALQDINERKLAELALHQAAMVFDSSHQGIIVVDPQMRISRVNPAFTRITGYTAEEVVGQRPNVLSSGLHDPAFYSELYASLARDGYWSGEVWNRRKSGETYPEMLSISVAHDDQGQPLHYIGVFSDLTQIKSQADQLDRMAHFDPLTGLPNRRLLGDRLDQAIARSLRSSHSLAVCYLDIDDFKSINQQGGTALGDSLLVTVGDNLKHVLRSEDTLARLGDDEFVVLLTEIESVEDCSSSLDRMLAAINAPIATEAGEFRLSASIGVCIYPDDDVDAGLLLRHADQAMCLAKAAGKNRYHLFDPDSDRKAHARRKLLDRAHSGLEADEFVLHYQPKVDLDTGALVGVEALVRWADPDQGLLMPGMFLPALQGSPLDMRLGEWVIRTALAQADAWRREGRPVAISVNVSACHLLDQHFPEWLGSSLARYPELPPASLELEILESVAIDDMARAIQVLRQCRKLGVHFALDDFGTGYSSLTYLRQLPVDTLKIDQTFVRDMLHDGDDLGIVEGVIRLAETFDREVVAEGVETLEHARQLRRMGCRFGQGYGIGRPMPAQELPIWLESWRQQSPALRGGAGGQPR</sequence>
<dbReference type="PROSITE" id="PS50113">
    <property type="entry name" value="PAC"/>
    <property type="match status" value="3"/>
</dbReference>
<dbReference type="Pfam" id="PF08448">
    <property type="entry name" value="PAS_4"/>
    <property type="match status" value="1"/>
</dbReference>
<dbReference type="RefSeq" id="WP_052355257.1">
    <property type="nucleotide sequence ID" value="NZ_HG322950.1"/>
</dbReference>
<comment type="subcellular location">
    <subcellularLocation>
        <location evidence="1">Membrane</location>
        <topology evidence="1">Multi-pass membrane protein</topology>
    </subcellularLocation>
</comment>
<feature type="domain" description="PAC" evidence="13">
    <location>
        <begin position="274"/>
        <end position="326"/>
    </location>
</feature>
<dbReference type="PANTHER" id="PTHR44757:SF2">
    <property type="entry name" value="BIOFILM ARCHITECTURE MAINTENANCE PROTEIN MBAA"/>
    <property type="match status" value="1"/>
</dbReference>
<feature type="domain" description="PAS" evidence="12">
    <location>
        <begin position="201"/>
        <end position="279"/>
    </location>
</feature>
<dbReference type="NCBIfam" id="TIGR00254">
    <property type="entry name" value="GGDEF"/>
    <property type="match status" value="1"/>
</dbReference>
<evidence type="ECO:0000256" key="1">
    <source>
        <dbReference type="ARBA" id="ARBA00004141"/>
    </source>
</evidence>
<dbReference type="GO" id="GO:0016301">
    <property type="term" value="F:kinase activity"/>
    <property type="evidence" value="ECO:0007669"/>
    <property type="project" value="UniProtKB-KW"/>
</dbReference>
<dbReference type="eggNOG" id="COG5001">
    <property type="taxonomic scope" value="Bacteria"/>
</dbReference>
<dbReference type="Gene3D" id="3.20.20.450">
    <property type="entry name" value="EAL domain"/>
    <property type="match status" value="1"/>
</dbReference>
<dbReference type="InterPro" id="IPR000160">
    <property type="entry name" value="GGDEF_dom"/>
</dbReference>
<dbReference type="Gene3D" id="1.20.120.620">
    <property type="entry name" value="Backbone structure of the membrane domain of e. Coli histidine kinase receptor kdpd"/>
    <property type="match status" value="1"/>
</dbReference>
<dbReference type="KEGG" id="pkc:PKB_2504"/>
<dbReference type="Pfam" id="PF00563">
    <property type="entry name" value="EAL"/>
    <property type="match status" value="1"/>
</dbReference>
<dbReference type="OrthoDB" id="9804951at2"/>
<dbReference type="CDD" id="cd00130">
    <property type="entry name" value="PAS"/>
    <property type="match status" value="2"/>
</dbReference>
<dbReference type="CDD" id="cd01949">
    <property type="entry name" value="GGDEF"/>
    <property type="match status" value="1"/>
</dbReference>
<reference evidence="16 17" key="2">
    <citation type="submission" date="2014-05" db="EMBL/GenBank/DDBJ databases">
        <title>Genome sequence of the 3-chlorobenzoate degrading bacterium Pseudomonas knackmussii B13 shows multiple evidence for horizontal gene transfer.</title>
        <authorList>
            <person name="Miyazaki R."/>
            <person name="Bertelli C."/>
            <person name="Falquet L."/>
            <person name="Robinson-Rechavi M."/>
            <person name="Gharib W."/>
            <person name="Roy S."/>
            <person name="Van der Meer J.R."/>
        </authorList>
    </citation>
    <scope>NUCLEOTIDE SEQUENCE [LARGE SCALE GENOMIC DNA]</scope>
    <source>
        <strain evidence="16 17">B13</strain>
    </source>
</reference>
<evidence type="ECO:0000259" key="15">
    <source>
        <dbReference type="PROSITE" id="PS50887"/>
    </source>
</evidence>
<dbReference type="InterPro" id="IPR052155">
    <property type="entry name" value="Biofilm_reg_signaling"/>
</dbReference>
<evidence type="ECO:0000256" key="10">
    <source>
        <dbReference type="ARBA" id="ARBA00023136"/>
    </source>
</evidence>
<evidence type="ECO:0000259" key="14">
    <source>
        <dbReference type="PROSITE" id="PS50883"/>
    </source>
</evidence>
<feature type="transmembrane region" description="Helical" evidence="11">
    <location>
        <begin position="171"/>
        <end position="192"/>
    </location>
</feature>
<keyword evidence="4 11" id="KW-0812">Transmembrane</keyword>
<dbReference type="SUPFAM" id="SSF55073">
    <property type="entry name" value="Nucleotide cyclase"/>
    <property type="match status" value="1"/>
</dbReference>
<dbReference type="GO" id="GO:0000160">
    <property type="term" value="P:phosphorelay signal transduction system"/>
    <property type="evidence" value="ECO:0007669"/>
    <property type="project" value="UniProtKB-KW"/>
</dbReference>
<feature type="transmembrane region" description="Helical" evidence="11">
    <location>
        <begin position="40"/>
        <end position="64"/>
    </location>
</feature>
<dbReference type="SMART" id="SM00086">
    <property type="entry name" value="PAC"/>
    <property type="match status" value="3"/>
</dbReference>
<dbReference type="GO" id="GO:0005524">
    <property type="term" value="F:ATP binding"/>
    <property type="evidence" value="ECO:0007669"/>
    <property type="project" value="UniProtKB-KW"/>
</dbReference>
<dbReference type="InterPro" id="IPR029787">
    <property type="entry name" value="Nucleotide_cyclase"/>
</dbReference>
<evidence type="ECO:0000313" key="16">
    <source>
        <dbReference type="EMBL" id="CDF83851.1"/>
    </source>
</evidence>